<dbReference type="Pfam" id="PF01575">
    <property type="entry name" value="MaoC_dehydratas"/>
    <property type="match status" value="1"/>
</dbReference>
<dbReference type="Pfam" id="PF22622">
    <property type="entry name" value="MFE-2_hydrat-2_N"/>
    <property type="match status" value="1"/>
</dbReference>
<evidence type="ECO:0000259" key="1">
    <source>
        <dbReference type="Pfam" id="PF01575"/>
    </source>
</evidence>
<feature type="domain" description="Peroxisomal multifunctional enzyme type 2-like N-terminal" evidence="2">
    <location>
        <begin position="18"/>
        <end position="147"/>
    </location>
</feature>
<dbReference type="GO" id="GO:0003857">
    <property type="term" value="F:(3S)-3-hydroxyacyl-CoA dehydrogenase (NAD+) activity"/>
    <property type="evidence" value="ECO:0007669"/>
    <property type="project" value="TreeGrafter"/>
</dbReference>
<feature type="domain" description="MaoC-like" evidence="1">
    <location>
        <begin position="163"/>
        <end position="278"/>
    </location>
</feature>
<dbReference type="InterPro" id="IPR054357">
    <property type="entry name" value="MFE-2_N"/>
</dbReference>
<keyword evidence="4" id="KW-1185">Reference proteome</keyword>
<dbReference type="GO" id="GO:0004300">
    <property type="term" value="F:enoyl-CoA hydratase activity"/>
    <property type="evidence" value="ECO:0007669"/>
    <property type="project" value="TreeGrafter"/>
</dbReference>
<organism evidence="3 4">
    <name type="scientific">Lutimaribacter pacificus</name>
    <dbReference type="NCBI Taxonomy" id="391948"/>
    <lineage>
        <taxon>Bacteria</taxon>
        <taxon>Pseudomonadati</taxon>
        <taxon>Pseudomonadota</taxon>
        <taxon>Alphaproteobacteria</taxon>
        <taxon>Rhodobacterales</taxon>
        <taxon>Roseobacteraceae</taxon>
        <taxon>Lutimaribacter</taxon>
    </lineage>
</organism>
<reference evidence="3 4" key="1">
    <citation type="submission" date="2016-11" db="EMBL/GenBank/DDBJ databases">
        <authorList>
            <person name="Varghese N."/>
            <person name="Submissions S."/>
        </authorList>
    </citation>
    <scope>NUCLEOTIDE SEQUENCE [LARGE SCALE GENOMIC DNA]</scope>
    <source>
        <strain evidence="3 4">DSM 29620</strain>
    </source>
</reference>
<dbReference type="PANTHER" id="PTHR13078:SF56">
    <property type="entry name" value="PEROXISOMAL MULTIFUNCTIONAL ENZYME TYPE 2"/>
    <property type="match status" value="1"/>
</dbReference>
<dbReference type="OrthoDB" id="5522043at2"/>
<gene>
    <name evidence="3" type="ORF">SAMN05444142_10842</name>
</gene>
<dbReference type="EMBL" id="FQZZ01000008">
    <property type="protein sequence ID" value="SHK70664.1"/>
    <property type="molecule type" value="Genomic_DNA"/>
</dbReference>
<dbReference type="CDD" id="cd03448">
    <property type="entry name" value="HDE_HSD"/>
    <property type="match status" value="1"/>
</dbReference>
<dbReference type="Proteomes" id="UP000324252">
    <property type="component" value="Unassembled WGS sequence"/>
</dbReference>
<evidence type="ECO:0000259" key="2">
    <source>
        <dbReference type="Pfam" id="PF22622"/>
    </source>
</evidence>
<dbReference type="GO" id="GO:0006635">
    <property type="term" value="P:fatty acid beta-oxidation"/>
    <property type="evidence" value="ECO:0007669"/>
    <property type="project" value="TreeGrafter"/>
</dbReference>
<name>A0A1H0L5K4_9RHOB</name>
<dbReference type="AlphaFoldDB" id="A0A1H0L5K4"/>
<dbReference type="PANTHER" id="PTHR13078">
    <property type="entry name" value="PEROXISOMAL MULTIFUNCTIONAL ENZYME TYPE 2-RELATED"/>
    <property type="match status" value="1"/>
</dbReference>
<dbReference type="RefSeq" id="WP_149789115.1">
    <property type="nucleotide sequence ID" value="NZ_FNIO01000007.1"/>
</dbReference>
<dbReference type="GO" id="GO:0044594">
    <property type="term" value="F:17-beta-hydroxysteroid dehydrogenase (NAD+) activity"/>
    <property type="evidence" value="ECO:0007669"/>
    <property type="project" value="TreeGrafter"/>
</dbReference>
<accession>A0A1H0L5K4</accession>
<sequence length="286" mass="30480">MIDPEKLLARHFEPVEHSYTMRDTILYALGLGLGADPLDAGQLRTCYERAPEFCALPSMVNVLAGPGFWAMEPGSGLTWQKILHGEQSFTMHAPLPVEGTLIGQTRITGIVDKGAEKGALIYLERSLTDKGTGQPIATVKGTSFARGDGGFGGATGPVAPVHKLPGRAPDKVYDHATTRGQALVYRLSGDYNPLHADPEVARGAGFPVPILHGLCTLGIASWSITSALGGGDPAALTHLQLRFSSPVYPGETIRTEMWGDNNEVSFRARAVERDVVVLDNGLARLG</sequence>
<protein>
    <submittedName>
        <fullName evidence="3">Acyl dehydratase</fullName>
    </submittedName>
</protein>
<evidence type="ECO:0000313" key="3">
    <source>
        <dbReference type="EMBL" id="SHK70664.1"/>
    </source>
</evidence>
<dbReference type="Gene3D" id="3.10.129.10">
    <property type="entry name" value="Hotdog Thioesterase"/>
    <property type="match status" value="2"/>
</dbReference>
<dbReference type="InterPro" id="IPR002539">
    <property type="entry name" value="MaoC-like_dom"/>
</dbReference>
<dbReference type="InterPro" id="IPR029069">
    <property type="entry name" value="HotDog_dom_sf"/>
</dbReference>
<proteinExistence type="predicted"/>
<evidence type="ECO:0000313" key="4">
    <source>
        <dbReference type="Proteomes" id="UP000324252"/>
    </source>
</evidence>
<dbReference type="SUPFAM" id="SSF54637">
    <property type="entry name" value="Thioesterase/thiol ester dehydrase-isomerase"/>
    <property type="match status" value="2"/>
</dbReference>